<organism evidence="4 5">
    <name type="scientific">Plastoroseomonas hellenica</name>
    <dbReference type="NCBI Taxonomy" id="2687306"/>
    <lineage>
        <taxon>Bacteria</taxon>
        <taxon>Pseudomonadati</taxon>
        <taxon>Pseudomonadota</taxon>
        <taxon>Alphaproteobacteria</taxon>
        <taxon>Acetobacterales</taxon>
        <taxon>Acetobacteraceae</taxon>
        <taxon>Plastoroseomonas</taxon>
    </lineage>
</organism>
<feature type="region of interest" description="Disordered" evidence="2">
    <location>
        <begin position="361"/>
        <end position="384"/>
    </location>
</feature>
<evidence type="ECO:0000256" key="1">
    <source>
        <dbReference type="ARBA" id="ARBA00022729"/>
    </source>
</evidence>
<accession>A0ABS5F9I9</accession>
<dbReference type="Pfam" id="PF13531">
    <property type="entry name" value="SBP_bac_11"/>
    <property type="match status" value="1"/>
</dbReference>
<dbReference type="Gene3D" id="3.40.190.10">
    <property type="entry name" value="Periplasmic binding protein-like II"/>
    <property type="match status" value="2"/>
</dbReference>
<proteinExistence type="predicted"/>
<dbReference type="EMBL" id="JAAGBB010000090">
    <property type="protein sequence ID" value="MBR0669211.1"/>
    <property type="molecule type" value="Genomic_DNA"/>
</dbReference>
<dbReference type="PANTHER" id="PTHR30006">
    <property type="entry name" value="THIAMINE-BINDING PERIPLASMIC PROTEIN-RELATED"/>
    <property type="match status" value="1"/>
</dbReference>
<evidence type="ECO:0000313" key="5">
    <source>
        <dbReference type="Proteomes" id="UP001196870"/>
    </source>
</evidence>
<comment type="caution">
    <text evidence="4">The sequence shown here is derived from an EMBL/GenBank/DDBJ whole genome shotgun (WGS) entry which is preliminary data.</text>
</comment>
<name>A0ABS5F9I9_9PROT</name>
<gene>
    <name evidence="4" type="ORF">GXW71_32980</name>
</gene>
<evidence type="ECO:0000313" key="4">
    <source>
        <dbReference type="EMBL" id="MBR0669211.1"/>
    </source>
</evidence>
<evidence type="ECO:0000256" key="2">
    <source>
        <dbReference type="SAM" id="MobiDB-lite"/>
    </source>
</evidence>
<dbReference type="Proteomes" id="UP001196870">
    <property type="component" value="Unassembled WGS sequence"/>
</dbReference>
<sequence>MTDDIPAHASRRALSGMLLAAPVLLAAGQALADAALQRPAPEVETRGLDELHRAAMAEGAKLVVYAGGDVPNSQAGLEAAFKARFPGMDIRIVTDLSKYHDARIDLQLARGRLEADIAMLQTLHDFERWKAEGKLLAYKPLDWEMLLPDTRDPEGAFHAIGIIAFSNNCNVTLLPAERAPRDAPDYLDPGLKGKLALTYPHDDDAVLYQFDRIIGLHGWDYMDRLLAQDVLWVRGTVPARLAVQRGERAASFTASGALVPAANSPLRFQLPRREAFLSWPQTAAILAEAPHKEAARLFLSWMASREATVARTGQWSVRRDVPAAPGFGPIWDYNTAPLQFRGFMRDRARVERLRTQFEHLIGAPQGPNPTGTSGLYPASATRPG</sequence>
<feature type="signal peptide" evidence="3">
    <location>
        <begin position="1"/>
        <end position="32"/>
    </location>
</feature>
<keyword evidence="1 3" id="KW-0732">Signal</keyword>
<dbReference type="RefSeq" id="WP_211858030.1">
    <property type="nucleotide sequence ID" value="NZ_JAAGBB010000090.1"/>
</dbReference>
<feature type="chain" id="PRO_5046897945" evidence="3">
    <location>
        <begin position="33"/>
        <end position="384"/>
    </location>
</feature>
<dbReference type="SUPFAM" id="SSF53850">
    <property type="entry name" value="Periplasmic binding protein-like II"/>
    <property type="match status" value="1"/>
</dbReference>
<protein>
    <submittedName>
        <fullName evidence="4">Extracellular solute-binding protein</fullName>
    </submittedName>
</protein>
<keyword evidence="5" id="KW-1185">Reference proteome</keyword>
<evidence type="ECO:0000256" key="3">
    <source>
        <dbReference type="SAM" id="SignalP"/>
    </source>
</evidence>
<reference evidence="5" key="1">
    <citation type="journal article" date="2021" name="Syst. Appl. Microbiol.">
        <title>Roseomonas hellenica sp. nov., isolated from roots of wild-growing Alkanna tinctoria.</title>
        <authorList>
            <person name="Rat A."/>
            <person name="Naranjo H.D."/>
            <person name="Lebbe L."/>
            <person name="Cnockaert M."/>
            <person name="Krigas N."/>
            <person name="Grigoriadou K."/>
            <person name="Maloupa E."/>
            <person name="Willems A."/>
        </authorList>
    </citation>
    <scope>NUCLEOTIDE SEQUENCE [LARGE SCALE GENOMIC DNA]</scope>
    <source>
        <strain evidence="5">LMG 31523</strain>
    </source>
</reference>
<dbReference type="PANTHER" id="PTHR30006:SF2">
    <property type="entry name" value="ABC TRANSPORTER SUBSTRATE-BINDING PROTEIN"/>
    <property type="match status" value="1"/>
</dbReference>